<accession>A0A1B2M2P1</accession>
<proteinExistence type="predicted"/>
<evidence type="ECO:0000313" key="2">
    <source>
        <dbReference type="EMBL" id="AOA59454.1"/>
    </source>
</evidence>
<dbReference type="KEGG" id="ala:BFG52_14580"/>
<reference evidence="2 3" key="1">
    <citation type="submission" date="2016-08" db="EMBL/GenBank/DDBJ databases">
        <authorList>
            <person name="Seilhamer J.J."/>
        </authorList>
    </citation>
    <scope>NUCLEOTIDE SEQUENCE [LARGE SCALE GENOMIC DNA]</scope>
    <source>
        <strain evidence="2 3">BRTC-1</strain>
    </source>
</reference>
<feature type="signal peptide" evidence="1">
    <location>
        <begin position="1"/>
        <end position="24"/>
    </location>
</feature>
<evidence type="ECO:0008006" key="4">
    <source>
        <dbReference type="Google" id="ProtNLM"/>
    </source>
</evidence>
<dbReference type="RefSeq" id="WP_067557830.1">
    <property type="nucleotide sequence ID" value="NZ_CP016895.1"/>
</dbReference>
<evidence type="ECO:0000313" key="3">
    <source>
        <dbReference type="Proteomes" id="UP000093391"/>
    </source>
</evidence>
<evidence type="ECO:0000256" key="1">
    <source>
        <dbReference type="SAM" id="SignalP"/>
    </source>
</evidence>
<dbReference type="Proteomes" id="UP000093391">
    <property type="component" value="Chromosome"/>
</dbReference>
<dbReference type="EMBL" id="CP016895">
    <property type="protein sequence ID" value="AOA59454.1"/>
    <property type="molecule type" value="Genomic_DNA"/>
</dbReference>
<protein>
    <recommendedName>
        <fullName evidence="4">DUF4179 domain-containing protein</fullName>
    </recommendedName>
</protein>
<dbReference type="AlphaFoldDB" id="A0A1B2M2P1"/>
<name>A0A1B2M2P1_9GAMM</name>
<sequence length="98" mass="11259">MKSKILKVHFFVLLALGFAVTAQANAIRHCTPTPHAAKISPIEKALIQQKCNNQHHRDQDRLKLMTNLKVEPTQNFLAEQHQRFSRFIQSIFQPAQNS</sequence>
<organism evidence="2 3">
    <name type="scientific">Acinetobacter larvae</name>
    <dbReference type="NCBI Taxonomy" id="1789224"/>
    <lineage>
        <taxon>Bacteria</taxon>
        <taxon>Pseudomonadati</taxon>
        <taxon>Pseudomonadota</taxon>
        <taxon>Gammaproteobacteria</taxon>
        <taxon>Moraxellales</taxon>
        <taxon>Moraxellaceae</taxon>
        <taxon>Acinetobacter</taxon>
    </lineage>
</organism>
<keyword evidence="1" id="KW-0732">Signal</keyword>
<dbReference type="OrthoDB" id="6711284at2"/>
<keyword evidence="3" id="KW-1185">Reference proteome</keyword>
<gene>
    <name evidence="2" type="ORF">BFG52_14580</name>
</gene>
<feature type="chain" id="PRO_5008539978" description="DUF4179 domain-containing protein" evidence="1">
    <location>
        <begin position="25"/>
        <end position="98"/>
    </location>
</feature>